<dbReference type="PROSITE" id="PS50850">
    <property type="entry name" value="MFS"/>
    <property type="match status" value="1"/>
</dbReference>
<evidence type="ECO:0000313" key="10">
    <source>
        <dbReference type="Proteomes" id="UP000051999"/>
    </source>
</evidence>
<proteinExistence type="predicted"/>
<feature type="transmembrane region" description="Helical" evidence="7">
    <location>
        <begin position="355"/>
        <end position="375"/>
    </location>
</feature>
<dbReference type="STRING" id="1114972.FD35_GL000211"/>
<keyword evidence="5 7" id="KW-1133">Transmembrane helix</keyword>
<protein>
    <submittedName>
        <fullName evidence="9">Fucose transport protein</fullName>
    </submittedName>
</protein>
<feature type="transmembrane region" description="Helical" evidence="7">
    <location>
        <begin position="303"/>
        <end position="320"/>
    </location>
</feature>
<name>A0A0R1RVG5_9LACO</name>
<keyword evidence="2" id="KW-0813">Transport</keyword>
<dbReference type="InterPro" id="IPR036259">
    <property type="entry name" value="MFS_trans_sf"/>
</dbReference>
<accession>A0A0R1RVG5</accession>
<dbReference type="EMBL" id="AZFF01000001">
    <property type="protein sequence ID" value="KRL57203.1"/>
    <property type="molecule type" value="Genomic_DNA"/>
</dbReference>
<dbReference type="Pfam" id="PF07690">
    <property type="entry name" value="MFS_1"/>
    <property type="match status" value="1"/>
</dbReference>
<dbReference type="CDD" id="cd17394">
    <property type="entry name" value="MFS_FucP_like"/>
    <property type="match status" value="1"/>
</dbReference>
<evidence type="ECO:0000256" key="6">
    <source>
        <dbReference type="ARBA" id="ARBA00023136"/>
    </source>
</evidence>
<evidence type="ECO:0000259" key="8">
    <source>
        <dbReference type="PROSITE" id="PS50850"/>
    </source>
</evidence>
<dbReference type="Gene3D" id="1.20.1250.20">
    <property type="entry name" value="MFS general substrate transporter like domains"/>
    <property type="match status" value="2"/>
</dbReference>
<dbReference type="RefSeq" id="WP_017261896.1">
    <property type="nucleotide sequence ID" value="NZ_AUAW01000001.1"/>
</dbReference>
<sequence>METKNSHGFGLIKFRGKELDNGYTSKMPVVQFVLVSLLFPMWGAAASLNDILITQFKSIFQLSNLASAYVQSAFSLGYFLMAIPASWLIKKTSYKLTIIIGLLLYLIGCVLFFPASAAATYGFFLAALFVLAAGLTVIETAADTDSALLGPEKQRTLRLNISQTFLPFGSIAGILLGKYLIFSGGENLDSQLSKLSGNARVRFGEAALQKTLQPYKYIIMVIAVMIILFLITQFPSGKPKAKANETKPEENLGQTIIALLKNHNFTYGMFTLFMYVGLQVSIWSFTIRLALNLDHSINERTSSNYVIVSYIAFFVGRIVADYLMRKIPHLKVLLWYSILGFIAIGYMMIDRSFNGVYVAILVSGLMGPGYATIYTETLGFINDAHQTETAGAMLVMMVVGGGVWPAIQGWFADITGSMTISFAVHFLTFGAMIVYAYHYIKHPFDGLAKETKATK</sequence>
<dbReference type="eggNOG" id="COG0738">
    <property type="taxonomic scope" value="Bacteria"/>
</dbReference>
<reference evidence="9 10" key="1">
    <citation type="journal article" date="2015" name="Genome Announc.">
        <title>Expanding the biotechnology potential of lactobacilli through comparative genomics of 213 strains and associated genera.</title>
        <authorList>
            <person name="Sun Z."/>
            <person name="Harris H.M."/>
            <person name="McCann A."/>
            <person name="Guo C."/>
            <person name="Argimon S."/>
            <person name="Zhang W."/>
            <person name="Yang X."/>
            <person name="Jeffery I.B."/>
            <person name="Cooney J.C."/>
            <person name="Kagawa T.F."/>
            <person name="Liu W."/>
            <person name="Song Y."/>
            <person name="Salvetti E."/>
            <person name="Wrobel A."/>
            <person name="Rasinkangas P."/>
            <person name="Parkhill J."/>
            <person name="Rea M.C."/>
            <person name="O'Sullivan O."/>
            <person name="Ritari J."/>
            <person name="Douillard F.P."/>
            <person name="Paul Ross R."/>
            <person name="Yang R."/>
            <person name="Briner A.E."/>
            <person name="Felis G.E."/>
            <person name="de Vos W.M."/>
            <person name="Barrangou R."/>
            <person name="Klaenhammer T.R."/>
            <person name="Caufield P.W."/>
            <person name="Cui Y."/>
            <person name="Zhang H."/>
            <person name="O'Toole P.W."/>
        </authorList>
    </citation>
    <scope>NUCLEOTIDE SEQUENCE [LARGE SCALE GENOMIC DNA]</scope>
    <source>
        <strain evidence="9 10">DSM 15814</strain>
    </source>
</reference>
<feature type="transmembrane region" description="Helical" evidence="7">
    <location>
        <begin position="68"/>
        <end position="89"/>
    </location>
</feature>
<evidence type="ECO:0000313" key="9">
    <source>
        <dbReference type="EMBL" id="KRL57203.1"/>
    </source>
</evidence>
<evidence type="ECO:0000256" key="7">
    <source>
        <dbReference type="SAM" id="Phobius"/>
    </source>
</evidence>
<keyword evidence="10" id="KW-1185">Reference proteome</keyword>
<feature type="transmembrane region" description="Helical" evidence="7">
    <location>
        <begin position="419"/>
        <end position="440"/>
    </location>
</feature>
<dbReference type="GO" id="GO:0005886">
    <property type="term" value="C:plasma membrane"/>
    <property type="evidence" value="ECO:0007669"/>
    <property type="project" value="UniProtKB-SubCell"/>
</dbReference>
<dbReference type="PATRIC" id="fig|1114972.6.peg.212"/>
<evidence type="ECO:0000256" key="2">
    <source>
        <dbReference type="ARBA" id="ARBA00022448"/>
    </source>
</evidence>
<comment type="subcellular location">
    <subcellularLocation>
        <location evidence="1">Cell inner membrane</location>
        <topology evidence="1">Multi-pass membrane protein</topology>
    </subcellularLocation>
</comment>
<dbReference type="PANTHER" id="PTHR43702:SF11">
    <property type="entry name" value="L-FUCOSE-PROTON SYMPORTER"/>
    <property type="match status" value="1"/>
</dbReference>
<feature type="transmembrane region" description="Helical" evidence="7">
    <location>
        <begin position="387"/>
        <end position="407"/>
    </location>
</feature>
<dbReference type="PANTHER" id="PTHR43702">
    <property type="entry name" value="L-FUCOSE-PROTON SYMPORTER"/>
    <property type="match status" value="1"/>
</dbReference>
<comment type="caution">
    <text evidence="9">The sequence shown here is derived from an EMBL/GenBank/DDBJ whole genome shotgun (WGS) entry which is preliminary data.</text>
</comment>
<organism evidence="9 10">
    <name type="scientific">Furfurilactobacillus rossiae DSM 15814</name>
    <dbReference type="NCBI Taxonomy" id="1114972"/>
    <lineage>
        <taxon>Bacteria</taxon>
        <taxon>Bacillati</taxon>
        <taxon>Bacillota</taxon>
        <taxon>Bacilli</taxon>
        <taxon>Lactobacillales</taxon>
        <taxon>Lactobacillaceae</taxon>
        <taxon>Furfurilactobacillus</taxon>
    </lineage>
</organism>
<keyword evidence="6 7" id="KW-0472">Membrane</keyword>
<evidence type="ECO:0000256" key="3">
    <source>
        <dbReference type="ARBA" id="ARBA00022475"/>
    </source>
</evidence>
<evidence type="ECO:0000256" key="5">
    <source>
        <dbReference type="ARBA" id="ARBA00022989"/>
    </source>
</evidence>
<feature type="transmembrane region" description="Helical" evidence="7">
    <location>
        <begin position="332"/>
        <end position="349"/>
    </location>
</feature>
<dbReference type="OrthoDB" id="9795150at2"/>
<feature type="domain" description="Major facilitator superfamily (MFS) profile" evidence="8">
    <location>
        <begin position="29"/>
        <end position="448"/>
    </location>
</feature>
<dbReference type="AlphaFoldDB" id="A0A0R1RVG5"/>
<dbReference type="InterPro" id="IPR020846">
    <property type="entry name" value="MFS_dom"/>
</dbReference>
<feature type="transmembrane region" description="Helical" evidence="7">
    <location>
        <begin position="215"/>
        <end position="232"/>
    </location>
</feature>
<dbReference type="InterPro" id="IPR050375">
    <property type="entry name" value="MFS_TsgA-like"/>
</dbReference>
<dbReference type="SUPFAM" id="SSF103473">
    <property type="entry name" value="MFS general substrate transporter"/>
    <property type="match status" value="1"/>
</dbReference>
<evidence type="ECO:0000256" key="1">
    <source>
        <dbReference type="ARBA" id="ARBA00004429"/>
    </source>
</evidence>
<dbReference type="GO" id="GO:0022857">
    <property type="term" value="F:transmembrane transporter activity"/>
    <property type="evidence" value="ECO:0007669"/>
    <property type="project" value="InterPro"/>
</dbReference>
<feature type="transmembrane region" description="Helical" evidence="7">
    <location>
        <begin position="121"/>
        <end position="142"/>
    </location>
</feature>
<feature type="transmembrane region" description="Helical" evidence="7">
    <location>
        <begin position="96"/>
        <end position="115"/>
    </location>
</feature>
<dbReference type="Proteomes" id="UP000051999">
    <property type="component" value="Unassembled WGS sequence"/>
</dbReference>
<dbReference type="InterPro" id="IPR011701">
    <property type="entry name" value="MFS"/>
</dbReference>
<feature type="transmembrane region" description="Helical" evidence="7">
    <location>
        <begin position="29"/>
        <end position="48"/>
    </location>
</feature>
<keyword evidence="4 7" id="KW-0812">Transmembrane</keyword>
<gene>
    <name evidence="9" type="ORF">FD35_GL000211</name>
</gene>
<evidence type="ECO:0000256" key="4">
    <source>
        <dbReference type="ARBA" id="ARBA00022692"/>
    </source>
</evidence>
<feature type="transmembrane region" description="Helical" evidence="7">
    <location>
        <begin position="163"/>
        <end position="182"/>
    </location>
</feature>
<feature type="transmembrane region" description="Helical" evidence="7">
    <location>
        <begin position="270"/>
        <end position="291"/>
    </location>
</feature>
<keyword evidence="3" id="KW-1003">Cell membrane</keyword>